<dbReference type="Pfam" id="PF03466">
    <property type="entry name" value="LysR_substrate"/>
    <property type="match status" value="1"/>
</dbReference>
<dbReference type="PANTHER" id="PTHR30346">
    <property type="entry name" value="TRANSCRIPTIONAL DUAL REGULATOR HCAR-RELATED"/>
    <property type="match status" value="1"/>
</dbReference>
<accession>A0A1H2XAI0</accession>
<dbReference type="Gene3D" id="1.10.10.10">
    <property type="entry name" value="Winged helix-like DNA-binding domain superfamily/Winged helix DNA-binding domain"/>
    <property type="match status" value="1"/>
</dbReference>
<sequence length="317" mass="35514">MNQKQLQYFLDCCETKNMQKTADRLFVSRQGVSKMIRDLETELGTPLFHRSQKGLEPTDFAFSLIPHARNLLDEYACITGMNTLAGQKQNVVTLYALDHVLEYLSADFLRDFRKAFPHTILSTVESTDTGALNGLLAQEADFAITTGPIDSTRFTAGPLFYSRFCFRMAADHPLARKEKLTYQDLAGQKIISKGRAYRCFRTHMDEKILGAGIAVDIFAETSNETIALDLIRKEGVISIGYDYMDLLHPAPDIAVRPLDASESGSELYLVTLKNTLPRKSARQFRQFLLDWIPAHGKDQIAWPGAQYSTVSPSSGIS</sequence>
<evidence type="ECO:0000256" key="1">
    <source>
        <dbReference type="ARBA" id="ARBA00009437"/>
    </source>
</evidence>
<keyword evidence="3 6" id="KW-0238">DNA-binding</keyword>
<evidence type="ECO:0000313" key="6">
    <source>
        <dbReference type="EMBL" id="SDW89850.1"/>
    </source>
</evidence>
<dbReference type="SUPFAM" id="SSF53850">
    <property type="entry name" value="Periplasmic binding protein-like II"/>
    <property type="match status" value="1"/>
</dbReference>
<protein>
    <submittedName>
        <fullName evidence="6">DNA-binding transcriptional regulator, LysR family</fullName>
    </submittedName>
</protein>
<dbReference type="PANTHER" id="PTHR30346:SF9">
    <property type="entry name" value="LYSR FAMILY TRANSCRIPTIONAL REGULATOR"/>
    <property type="match status" value="1"/>
</dbReference>
<evidence type="ECO:0000256" key="3">
    <source>
        <dbReference type="ARBA" id="ARBA00023125"/>
    </source>
</evidence>
<reference evidence="6 7" key="1">
    <citation type="submission" date="2016-10" db="EMBL/GenBank/DDBJ databases">
        <authorList>
            <person name="Varghese N."/>
            <person name="Submissions S."/>
        </authorList>
    </citation>
    <scope>NUCLEOTIDE SEQUENCE [LARGE SCALE GENOMIC DNA]</scope>
    <source>
        <strain evidence="6 7">WCC6</strain>
    </source>
</reference>
<proteinExistence type="inferred from homology"/>
<dbReference type="InterPro" id="IPR036388">
    <property type="entry name" value="WH-like_DNA-bd_sf"/>
</dbReference>
<dbReference type="SUPFAM" id="SSF46785">
    <property type="entry name" value="Winged helix' DNA-binding domain"/>
    <property type="match status" value="1"/>
</dbReference>
<dbReference type="EMBL" id="FNOP01000008">
    <property type="protein sequence ID" value="SDW89850.1"/>
    <property type="molecule type" value="Genomic_DNA"/>
</dbReference>
<name>A0A1H2XAI0_ACIFE</name>
<comment type="similarity">
    <text evidence="1">Belongs to the LysR transcriptional regulatory family.</text>
</comment>
<dbReference type="Gene3D" id="3.40.190.290">
    <property type="match status" value="1"/>
</dbReference>
<dbReference type="GO" id="GO:0003677">
    <property type="term" value="F:DNA binding"/>
    <property type="evidence" value="ECO:0007669"/>
    <property type="project" value="UniProtKB-KW"/>
</dbReference>
<dbReference type="AlphaFoldDB" id="A0A1H2XAI0"/>
<comment type="caution">
    <text evidence="6">The sequence shown here is derived from an EMBL/GenBank/DDBJ whole genome shotgun (WGS) entry which is preliminary data.</text>
</comment>
<dbReference type="GO" id="GO:0003700">
    <property type="term" value="F:DNA-binding transcription factor activity"/>
    <property type="evidence" value="ECO:0007669"/>
    <property type="project" value="InterPro"/>
</dbReference>
<dbReference type="RefSeq" id="WP_074705969.1">
    <property type="nucleotide sequence ID" value="NZ_FNOP01000008.1"/>
</dbReference>
<dbReference type="CDD" id="cd05466">
    <property type="entry name" value="PBP2_LTTR_substrate"/>
    <property type="match status" value="1"/>
</dbReference>
<dbReference type="PROSITE" id="PS50931">
    <property type="entry name" value="HTH_LYSR"/>
    <property type="match status" value="1"/>
</dbReference>
<evidence type="ECO:0000256" key="4">
    <source>
        <dbReference type="ARBA" id="ARBA00023163"/>
    </source>
</evidence>
<gene>
    <name evidence="6" type="ORF">SAMN05216495_10849</name>
</gene>
<dbReference type="Pfam" id="PF00126">
    <property type="entry name" value="HTH_1"/>
    <property type="match status" value="1"/>
</dbReference>
<dbReference type="InterPro" id="IPR036390">
    <property type="entry name" value="WH_DNA-bd_sf"/>
</dbReference>
<keyword evidence="4" id="KW-0804">Transcription</keyword>
<dbReference type="GO" id="GO:0032993">
    <property type="term" value="C:protein-DNA complex"/>
    <property type="evidence" value="ECO:0007669"/>
    <property type="project" value="TreeGrafter"/>
</dbReference>
<keyword evidence="2" id="KW-0805">Transcription regulation</keyword>
<dbReference type="Proteomes" id="UP000182379">
    <property type="component" value="Unassembled WGS sequence"/>
</dbReference>
<dbReference type="InterPro" id="IPR000847">
    <property type="entry name" value="LysR_HTH_N"/>
</dbReference>
<feature type="domain" description="HTH lysR-type" evidence="5">
    <location>
        <begin position="1"/>
        <end position="58"/>
    </location>
</feature>
<dbReference type="InterPro" id="IPR005119">
    <property type="entry name" value="LysR_subst-bd"/>
</dbReference>
<evidence type="ECO:0000259" key="5">
    <source>
        <dbReference type="PROSITE" id="PS50931"/>
    </source>
</evidence>
<evidence type="ECO:0000313" key="7">
    <source>
        <dbReference type="Proteomes" id="UP000182379"/>
    </source>
</evidence>
<organism evidence="6 7">
    <name type="scientific">Acidaminococcus fermentans</name>
    <dbReference type="NCBI Taxonomy" id="905"/>
    <lineage>
        <taxon>Bacteria</taxon>
        <taxon>Bacillati</taxon>
        <taxon>Bacillota</taxon>
        <taxon>Negativicutes</taxon>
        <taxon>Acidaminococcales</taxon>
        <taxon>Acidaminococcaceae</taxon>
        <taxon>Acidaminococcus</taxon>
    </lineage>
</organism>
<evidence type="ECO:0000256" key="2">
    <source>
        <dbReference type="ARBA" id="ARBA00023015"/>
    </source>
</evidence>